<evidence type="ECO:0000313" key="2">
    <source>
        <dbReference type="Proteomes" id="UP000193648"/>
    </source>
</evidence>
<dbReference type="Proteomes" id="UP000193648">
    <property type="component" value="Unassembled WGS sequence"/>
</dbReference>
<name>A0A1Y2H2J4_9FUNG</name>
<dbReference type="EMBL" id="MCFF01000001">
    <property type="protein sequence ID" value="ORZ28766.1"/>
    <property type="molecule type" value="Genomic_DNA"/>
</dbReference>
<keyword evidence="2" id="KW-1185">Reference proteome</keyword>
<gene>
    <name evidence="1" type="ORF">BCR41DRAFT_4547</name>
</gene>
<comment type="caution">
    <text evidence="1">The sequence shown here is derived from an EMBL/GenBank/DDBJ whole genome shotgun (WGS) entry which is preliminary data.</text>
</comment>
<reference evidence="1 2" key="1">
    <citation type="submission" date="2016-07" db="EMBL/GenBank/DDBJ databases">
        <title>Pervasive Adenine N6-methylation of Active Genes in Fungi.</title>
        <authorList>
            <consortium name="DOE Joint Genome Institute"/>
            <person name="Mondo S.J."/>
            <person name="Dannebaum R.O."/>
            <person name="Kuo R.C."/>
            <person name="Labutti K."/>
            <person name="Haridas S."/>
            <person name="Kuo A."/>
            <person name="Salamov A."/>
            <person name="Ahrendt S.R."/>
            <person name="Lipzen A."/>
            <person name="Sullivan W."/>
            <person name="Andreopoulos W.B."/>
            <person name="Clum A."/>
            <person name="Lindquist E."/>
            <person name="Daum C."/>
            <person name="Ramamoorthy G.K."/>
            <person name="Gryganskyi A."/>
            <person name="Culley D."/>
            <person name="Magnuson J.K."/>
            <person name="James T.Y."/>
            <person name="O'Malley M.A."/>
            <person name="Stajich J.E."/>
            <person name="Spatafora J.W."/>
            <person name="Visel A."/>
            <person name="Grigoriev I.V."/>
        </authorList>
    </citation>
    <scope>NUCLEOTIDE SEQUENCE [LARGE SCALE GENOMIC DNA]</scope>
    <source>
        <strain evidence="1 2">NRRL 3116</strain>
    </source>
</reference>
<dbReference type="RefSeq" id="XP_021886439.1">
    <property type="nucleotide sequence ID" value="XM_022030853.1"/>
</dbReference>
<dbReference type="InParanoid" id="A0A1Y2H2J4"/>
<dbReference type="GeneID" id="33572694"/>
<evidence type="ECO:0000313" key="1">
    <source>
        <dbReference type="EMBL" id="ORZ28766.1"/>
    </source>
</evidence>
<protein>
    <submittedName>
        <fullName evidence="1">Uncharacterized protein</fullName>
    </submittedName>
</protein>
<dbReference type="AlphaFoldDB" id="A0A1Y2H2J4"/>
<accession>A0A1Y2H2J4</accession>
<organism evidence="1 2">
    <name type="scientific">Lobosporangium transversale</name>
    <dbReference type="NCBI Taxonomy" id="64571"/>
    <lineage>
        <taxon>Eukaryota</taxon>
        <taxon>Fungi</taxon>
        <taxon>Fungi incertae sedis</taxon>
        <taxon>Mucoromycota</taxon>
        <taxon>Mortierellomycotina</taxon>
        <taxon>Mortierellomycetes</taxon>
        <taxon>Mortierellales</taxon>
        <taxon>Mortierellaceae</taxon>
        <taxon>Lobosporangium</taxon>
    </lineage>
</organism>
<sequence length="86" mass="9894">MIFVLCISVSKRNLASLLFISCNRTAVIFEHDFLVRQTLAARTSVTATSTLQLSSSPYSIFILYSTLTTDKHKKRKKKKKKKKRKK</sequence>
<proteinExistence type="predicted"/>